<accession>A0A917NLH2</accession>
<feature type="domain" description="DUF2089" evidence="2">
    <location>
        <begin position="10"/>
        <end position="39"/>
    </location>
</feature>
<dbReference type="EMBL" id="BMOY01000020">
    <property type="protein sequence ID" value="GGJ06659.1"/>
    <property type="molecule type" value="Genomic_DNA"/>
</dbReference>
<proteinExistence type="predicted"/>
<evidence type="ECO:0000259" key="2">
    <source>
        <dbReference type="Pfam" id="PF22747"/>
    </source>
</evidence>
<reference evidence="3" key="2">
    <citation type="submission" date="2020-09" db="EMBL/GenBank/DDBJ databases">
        <authorList>
            <person name="Sun Q."/>
            <person name="Ohkuma M."/>
        </authorList>
    </citation>
    <scope>NUCLEOTIDE SEQUENCE</scope>
    <source>
        <strain evidence="3">JCM 18487</strain>
    </source>
</reference>
<keyword evidence="4" id="KW-1185">Reference proteome</keyword>
<feature type="domain" description="DUF2089" evidence="1">
    <location>
        <begin position="43"/>
        <end position="88"/>
    </location>
</feature>
<reference evidence="3" key="1">
    <citation type="journal article" date="2014" name="Int. J. Syst. Evol. Microbiol.">
        <title>Complete genome sequence of Corynebacterium casei LMG S-19264T (=DSM 44701T), isolated from a smear-ripened cheese.</title>
        <authorList>
            <consortium name="US DOE Joint Genome Institute (JGI-PGF)"/>
            <person name="Walter F."/>
            <person name="Albersmeier A."/>
            <person name="Kalinowski J."/>
            <person name="Ruckert C."/>
        </authorList>
    </citation>
    <scope>NUCLEOTIDE SEQUENCE</scope>
    <source>
        <strain evidence="3">JCM 18487</strain>
    </source>
</reference>
<dbReference type="Pfam" id="PF22747">
    <property type="entry name" value="Zn_ribbon_DUF2089"/>
    <property type="match status" value="1"/>
</dbReference>
<dbReference type="InterPro" id="IPR018658">
    <property type="entry name" value="DUF2089"/>
</dbReference>
<dbReference type="InterPro" id="IPR042070">
    <property type="entry name" value="PucR_C-HTH_sf"/>
</dbReference>
<evidence type="ECO:0000259" key="1">
    <source>
        <dbReference type="Pfam" id="PF09862"/>
    </source>
</evidence>
<dbReference type="Gene3D" id="1.10.10.2840">
    <property type="entry name" value="PucR C-terminal helix-turn-helix domain"/>
    <property type="match status" value="1"/>
</dbReference>
<evidence type="ECO:0000313" key="3">
    <source>
        <dbReference type="EMBL" id="GGJ06659.1"/>
    </source>
</evidence>
<dbReference type="Pfam" id="PF09862">
    <property type="entry name" value="DUF2089"/>
    <property type="match status" value="1"/>
</dbReference>
<organism evidence="3 4">
    <name type="scientific">Alicyclobacillus cellulosilyticus</name>
    <dbReference type="NCBI Taxonomy" id="1003997"/>
    <lineage>
        <taxon>Bacteria</taxon>
        <taxon>Bacillati</taxon>
        <taxon>Bacillota</taxon>
        <taxon>Bacilli</taxon>
        <taxon>Bacillales</taxon>
        <taxon>Alicyclobacillaceae</taxon>
        <taxon>Alicyclobacillus</taxon>
    </lineage>
</organism>
<dbReference type="AlphaFoldDB" id="A0A917NLH2"/>
<gene>
    <name evidence="3" type="ORF">GCM10010885_14740</name>
</gene>
<name>A0A917NLH2_9BACL</name>
<comment type="caution">
    <text evidence="3">The sequence shown here is derived from an EMBL/GenBank/DDBJ whole genome shotgun (WGS) entry which is preliminary data.</text>
</comment>
<dbReference type="RefSeq" id="WP_229776615.1">
    <property type="nucleotide sequence ID" value="NZ_BMOY01000020.1"/>
</dbReference>
<evidence type="ECO:0000313" key="4">
    <source>
        <dbReference type="Proteomes" id="UP000637695"/>
    </source>
</evidence>
<dbReference type="InterPro" id="IPR053957">
    <property type="entry name" value="DUF2089_Zn_ribbon"/>
</dbReference>
<sequence length="127" mass="14248">MPVYTMPFTCPACRDAMMVTELSCPSCGTRVQGQFAASALHRLTPEQLQFVEVFLRCRGNIREVERDLKISYPTVRSRLDQILTAMGYPVEPGAAEPQAEAEPSDILEALARGELTFEEALRRLEEK</sequence>
<dbReference type="Proteomes" id="UP000637695">
    <property type="component" value="Unassembled WGS sequence"/>
</dbReference>
<protein>
    <recommendedName>
        <fullName evidence="5">DUF2089 domain-containing protein</fullName>
    </recommendedName>
</protein>
<evidence type="ECO:0008006" key="5">
    <source>
        <dbReference type="Google" id="ProtNLM"/>
    </source>
</evidence>